<sequence>MTGYVELDPETQSRNIAAWTPVMVEVLHCFYSLDKETNYSFGTSTHSVPLPLPSPIHFVHKVIPNI</sequence>
<name>A0ACC0EB40_9BASI</name>
<dbReference type="EMBL" id="CM045873">
    <property type="protein sequence ID" value="KAI7947799.1"/>
    <property type="molecule type" value="Genomic_DNA"/>
</dbReference>
<dbReference type="Proteomes" id="UP001060170">
    <property type="component" value="Chromosome 9"/>
</dbReference>
<accession>A0ACC0EB40</accession>
<evidence type="ECO:0000313" key="2">
    <source>
        <dbReference type="Proteomes" id="UP001060170"/>
    </source>
</evidence>
<keyword evidence="2" id="KW-1185">Reference proteome</keyword>
<organism evidence="1 2">
    <name type="scientific">Puccinia striiformis f. sp. tritici</name>
    <dbReference type="NCBI Taxonomy" id="168172"/>
    <lineage>
        <taxon>Eukaryota</taxon>
        <taxon>Fungi</taxon>
        <taxon>Dikarya</taxon>
        <taxon>Basidiomycota</taxon>
        <taxon>Pucciniomycotina</taxon>
        <taxon>Pucciniomycetes</taxon>
        <taxon>Pucciniales</taxon>
        <taxon>Pucciniaceae</taxon>
        <taxon>Puccinia</taxon>
    </lineage>
</organism>
<reference evidence="2" key="2">
    <citation type="journal article" date="2018" name="Mol. Plant Microbe Interact.">
        <title>Genome sequence resources for the wheat stripe rust pathogen (Puccinia striiformis f. sp. tritici) and the barley stripe rust pathogen (Puccinia striiformis f. sp. hordei).</title>
        <authorList>
            <person name="Xia C."/>
            <person name="Wang M."/>
            <person name="Yin C."/>
            <person name="Cornejo O.E."/>
            <person name="Hulbert S.H."/>
            <person name="Chen X."/>
        </authorList>
    </citation>
    <scope>NUCLEOTIDE SEQUENCE [LARGE SCALE GENOMIC DNA]</scope>
    <source>
        <strain evidence="2">93-210</strain>
    </source>
</reference>
<protein>
    <submittedName>
        <fullName evidence="1">Uncharacterized protein</fullName>
    </submittedName>
</protein>
<evidence type="ECO:0000313" key="1">
    <source>
        <dbReference type="EMBL" id="KAI7947799.1"/>
    </source>
</evidence>
<reference evidence="1 2" key="3">
    <citation type="journal article" date="2022" name="Microbiol. Spectr.">
        <title>Folding features and dynamics of 3D genome architecture in plant fungal pathogens.</title>
        <authorList>
            <person name="Xia C."/>
        </authorList>
    </citation>
    <scope>NUCLEOTIDE SEQUENCE [LARGE SCALE GENOMIC DNA]</scope>
    <source>
        <strain evidence="1 2">93-210</strain>
    </source>
</reference>
<proteinExistence type="predicted"/>
<reference evidence="2" key="1">
    <citation type="journal article" date="2018" name="BMC Genomics">
        <title>Genomic insights into host adaptation between the wheat stripe rust pathogen (Puccinia striiformis f. sp. tritici) and the barley stripe rust pathogen (Puccinia striiformis f. sp. hordei).</title>
        <authorList>
            <person name="Xia C."/>
            <person name="Wang M."/>
            <person name="Yin C."/>
            <person name="Cornejo O.E."/>
            <person name="Hulbert S.H."/>
            <person name="Chen X."/>
        </authorList>
    </citation>
    <scope>NUCLEOTIDE SEQUENCE [LARGE SCALE GENOMIC DNA]</scope>
    <source>
        <strain evidence="2">93-210</strain>
    </source>
</reference>
<gene>
    <name evidence="1" type="ORF">MJO28_009707</name>
</gene>
<comment type="caution">
    <text evidence="1">The sequence shown here is derived from an EMBL/GenBank/DDBJ whole genome shotgun (WGS) entry which is preliminary data.</text>
</comment>